<evidence type="ECO:0000313" key="3">
    <source>
        <dbReference type="EnsemblPlants" id="ONIVA11G15760.1"/>
    </source>
</evidence>
<accession>A0A0E0J2U8</accession>
<dbReference type="Gramene" id="ONIVA11G15760.1">
    <property type="protein sequence ID" value="ONIVA11G15760.1"/>
    <property type="gene ID" value="ONIVA11G15760"/>
</dbReference>
<reference evidence="3" key="1">
    <citation type="submission" date="2015-04" db="UniProtKB">
        <authorList>
            <consortium name="EnsemblPlants"/>
        </authorList>
    </citation>
    <scope>IDENTIFICATION</scope>
    <source>
        <strain evidence="3">SL10</strain>
    </source>
</reference>
<evidence type="ECO:0000256" key="2">
    <source>
        <dbReference type="SAM" id="Phobius"/>
    </source>
</evidence>
<evidence type="ECO:0000256" key="1">
    <source>
        <dbReference type="SAM" id="MobiDB-lite"/>
    </source>
</evidence>
<protein>
    <submittedName>
        <fullName evidence="3">Uncharacterized protein</fullName>
    </submittedName>
</protein>
<feature type="region of interest" description="Disordered" evidence="1">
    <location>
        <begin position="1"/>
        <end position="54"/>
    </location>
</feature>
<proteinExistence type="predicted"/>
<reference evidence="3" key="2">
    <citation type="submission" date="2018-04" db="EMBL/GenBank/DDBJ databases">
        <title>OnivRS2 (Oryza nivara Reference Sequence Version 2).</title>
        <authorList>
            <person name="Zhang J."/>
            <person name="Kudrna D."/>
            <person name="Lee S."/>
            <person name="Talag J."/>
            <person name="Rajasekar S."/>
            <person name="Welchert J."/>
            <person name="Hsing Y.-I."/>
            <person name="Wing R.A."/>
        </authorList>
    </citation>
    <scope>NUCLEOTIDE SEQUENCE [LARGE SCALE GENOMIC DNA]</scope>
    <source>
        <strain evidence="3">SL10</strain>
    </source>
</reference>
<keyword evidence="4" id="KW-1185">Reference proteome</keyword>
<feature type="transmembrane region" description="Helical" evidence="2">
    <location>
        <begin position="82"/>
        <end position="105"/>
    </location>
</feature>
<dbReference type="HOGENOM" id="CLU_1734404_0_0_1"/>
<evidence type="ECO:0000313" key="4">
    <source>
        <dbReference type="Proteomes" id="UP000006591"/>
    </source>
</evidence>
<feature type="compositionally biased region" description="Low complexity" evidence="1">
    <location>
        <begin position="42"/>
        <end position="54"/>
    </location>
</feature>
<feature type="region of interest" description="Disordered" evidence="1">
    <location>
        <begin position="109"/>
        <end position="136"/>
    </location>
</feature>
<keyword evidence="2" id="KW-0812">Transmembrane</keyword>
<keyword evidence="2" id="KW-1133">Transmembrane helix</keyword>
<dbReference type="EnsemblPlants" id="ONIVA11G15760.1">
    <property type="protein sequence ID" value="ONIVA11G15760.1"/>
    <property type="gene ID" value="ONIVA11G15760"/>
</dbReference>
<keyword evidence="2" id="KW-0472">Membrane</keyword>
<organism evidence="3">
    <name type="scientific">Oryza nivara</name>
    <name type="common">Indian wild rice</name>
    <name type="synonym">Oryza sativa f. spontanea</name>
    <dbReference type="NCBI Taxonomy" id="4536"/>
    <lineage>
        <taxon>Eukaryota</taxon>
        <taxon>Viridiplantae</taxon>
        <taxon>Streptophyta</taxon>
        <taxon>Embryophyta</taxon>
        <taxon>Tracheophyta</taxon>
        <taxon>Spermatophyta</taxon>
        <taxon>Magnoliopsida</taxon>
        <taxon>Liliopsida</taxon>
        <taxon>Poales</taxon>
        <taxon>Poaceae</taxon>
        <taxon>BOP clade</taxon>
        <taxon>Oryzoideae</taxon>
        <taxon>Oryzeae</taxon>
        <taxon>Oryzinae</taxon>
        <taxon>Oryza</taxon>
    </lineage>
</organism>
<dbReference type="AlphaFoldDB" id="A0A0E0J2U8"/>
<sequence>MGEIDAAVTRHRPDRSTGVSDIAVEQFPYRRHDLSKEGTHWKQPSSKPSSSRQATPAACCAALRLLPRGHQPCARAAARRPLPLAACALSALPLALCGCAAAAIARSPQLPRGRNRTPPQRHEKSPQGKAKPALSIPEKLAAKSLAPIHHI</sequence>
<dbReference type="Proteomes" id="UP000006591">
    <property type="component" value="Chromosome 11"/>
</dbReference>
<name>A0A0E0J2U8_ORYNI</name>
<feature type="compositionally biased region" description="Basic and acidic residues" evidence="1">
    <location>
        <begin position="28"/>
        <end position="40"/>
    </location>
</feature>